<name>A0A7U6JHG8_9GAMM</name>
<accession>A0A7U6JHG8</accession>
<evidence type="ECO:0000256" key="3">
    <source>
        <dbReference type="ARBA" id="ARBA00022795"/>
    </source>
</evidence>
<dbReference type="GO" id="GO:0044781">
    <property type="term" value="P:bacterial-type flagellum organization"/>
    <property type="evidence" value="ECO:0007669"/>
    <property type="project" value="UniProtKB-KW"/>
</dbReference>
<dbReference type="Pfam" id="PF05400">
    <property type="entry name" value="FliT"/>
    <property type="match status" value="1"/>
</dbReference>
<dbReference type="EMBL" id="AP012273">
    <property type="protein sequence ID" value="BAO44301.1"/>
    <property type="molecule type" value="Genomic_DNA"/>
</dbReference>
<organism evidence="6 7">
    <name type="scientific">Thiolapillus brandeum</name>
    <dbReference type="NCBI Taxonomy" id="1076588"/>
    <lineage>
        <taxon>Bacteria</taxon>
        <taxon>Pseudomonadati</taxon>
        <taxon>Pseudomonadota</taxon>
        <taxon>Gammaproteobacteria</taxon>
        <taxon>Chromatiales</taxon>
        <taxon>Sedimenticolaceae</taxon>
        <taxon>Thiolapillus</taxon>
    </lineage>
</organism>
<evidence type="ECO:0000256" key="4">
    <source>
        <dbReference type="ARBA" id="ARBA00023186"/>
    </source>
</evidence>
<gene>
    <name evidence="6" type="ORF">TBH_C1378</name>
</gene>
<dbReference type="Proteomes" id="UP000031631">
    <property type="component" value="Chromosome"/>
</dbReference>
<evidence type="ECO:0000313" key="7">
    <source>
        <dbReference type="Proteomes" id="UP000031631"/>
    </source>
</evidence>
<proteinExistence type="predicted"/>
<keyword evidence="7" id="KW-1185">Reference proteome</keyword>
<keyword evidence="2" id="KW-0963">Cytoplasm</keyword>
<evidence type="ECO:0000256" key="1">
    <source>
        <dbReference type="ARBA" id="ARBA00004514"/>
    </source>
</evidence>
<comment type="subcellular location">
    <subcellularLocation>
        <location evidence="1">Cytoplasm</location>
        <location evidence="1">Cytosol</location>
    </subcellularLocation>
</comment>
<evidence type="ECO:0000256" key="5">
    <source>
        <dbReference type="ARBA" id="ARBA00093797"/>
    </source>
</evidence>
<evidence type="ECO:0000256" key="2">
    <source>
        <dbReference type="ARBA" id="ARBA00022490"/>
    </source>
</evidence>
<sequence length="88" mass="9944">MAAAEKRRQELLRHIFQEPVRKEHVEEVRSALETMLSINKRIMILLKKSQGGISNDIGSIQQGRRALAAYTQNAKPMQSSGRERVNSG</sequence>
<keyword evidence="3" id="KW-1005">Bacterial flagellum biogenesis</keyword>
<dbReference type="AlphaFoldDB" id="A0A7U6JHG8"/>
<keyword evidence="4" id="KW-0143">Chaperone</keyword>
<protein>
    <recommendedName>
        <fullName evidence="5">Flagellar protein FliT</fullName>
    </recommendedName>
</protein>
<evidence type="ECO:0000313" key="6">
    <source>
        <dbReference type="EMBL" id="BAO44301.1"/>
    </source>
</evidence>
<dbReference type="InterPro" id="IPR008622">
    <property type="entry name" value="FliT"/>
</dbReference>
<reference evidence="6 7" key="1">
    <citation type="journal article" date="2014" name="PLoS ONE">
        <title>Physiological and genomic features of a novel sulfur-oxidizing gammaproteobacterium belonging to a previously uncultivated symbiotic lineage isolated from a hydrothermal vent.</title>
        <authorList>
            <person name="Nunoura T."/>
            <person name="Takaki Y."/>
            <person name="Kazama H."/>
            <person name="Kakuta J."/>
            <person name="Shimamura S."/>
            <person name="Makita H."/>
            <person name="Hirai M."/>
            <person name="Miyazaki M."/>
            <person name="Takai K."/>
        </authorList>
    </citation>
    <scope>NUCLEOTIDE SEQUENCE [LARGE SCALE GENOMIC DNA]</scope>
    <source>
        <strain evidence="6 7">Hiromi1</strain>
    </source>
</reference>
<dbReference type="KEGG" id="tbn:TBH_C1378"/>